<dbReference type="GO" id="GO:0005525">
    <property type="term" value="F:GTP binding"/>
    <property type="evidence" value="ECO:0007669"/>
    <property type="project" value="InterPro"/>
</dbReference>
<feature type="region of interest" description="Disordered" evidence="2">
    <location>
        <begin position="116"/>
        <end position="137"/>
    </location>
</feature>
<dbReference type="InterPro" id="IPR027417">
    <property type="entry name" value="P-loop_NTPase"/>
</dbReference>
<dbReference type="RefSeq" id="XP_003106205.2">
    <property type="nucleotide sequence ID" value="XM_003106157.2"/>
</dbReference>
<comment type="similarity">
    <text evidence="1">Belongs to the TRAFAC class dynamin-like GTPase superfamily. IRG family.</text>
</comment>
<dbReference type="SUPFAM" id="SSF52540">
    <property type="entry name" value="P-loop containing nucleoside triphosphate hydrolases"/>
    <property type="match status" value="2"/>
</dbReference>
<dbReference type="GeneID" id="9807695"/>
<dbReference type="AlphaFoldDB" id="A0A6A5G2X1"/>
<gene>
    <name evidence="4" type="ORF">GCK72_025532</name>
</gene>
<dbReference type="GO" id="GO:0002064">
    <property type="term" value="P:epithelial cell development"/>
    <property type="evidence" value="ECO:0007669"/>
    <property type="project" value="EnsemblMetazoa"/>
</dbReference>
<evidence type="ECO:0000313" key="5">
    <source>
        <dbReference type="Proteomes" id="UP000483820"/>
    </source>
</evidence>
<name>A0A6A5G2X1_CAERE</name>
<evidence type="ECO:0000256" key="1">
    <source>
        <dbReference type="ARBA" id="ARBA00005429"/>
    </source>
</evidence>
<reference evidence="4 5" key="1">
    <citation type="submission" date="2019-12" db="EMBL/GenBank/DDBJ databases">
        <title>Chromosome-level assembly of the Caenorhabditis remanei genome.</title>
        <authorList>
            <person name="Teterina A.A."/>
            <person name="Willis J.H."/>
            <person name="Phillips P.C."/>
        </authorList>
    </citation>
    <scope>NUCLEOTIDE SEQUENCE [LARGE SCALE GENOMIC DNA]</scope>
    <source>
        <strain evidence="4 5">PX506</strain>
        <tissue evidence="4">Whole organism</tissue>
    </source>
</reference>
<dbReference type="CDD" id="cd00882">
    <property type="entry name" value="Ras_like_GTPase"/>
    <property type="match status" value="1"/>
</dbReference>
<accession>A0A6A5G2X1</accession>
<dbReference type="EMBL" id="WUAV01000006">
    <property type="protein sequence ID" value="KAF1749065.1"/>
    <property type="molecule type" value="Genomic_DNA"/>
</dbReference>
<dbReference type="Proteomes" id="UP000483820">
    <property type="component" value="Chromosome X"/>
</dbReference>
<feature type="compositionally biased region" description="Pro residues" evidence="2">
    <location>
        <begin position="84"/>
        <end position="98"/>
    </location>
</feature>
<comment type="caution">
    <text evidence="4">The sequence shown here is derived from an EMBL/GenBank/DDBJ whole genome shotgun (WGS) entry which is preliminary data.</text>
</comment>
<evidence type="ECO:0000256" key="2">
    <source>
        <dbReference type="SAM" id="MobiDB-lite"/>
    </source>
</evidence>
<dbReference type="GO" id="GO:0035150">
    <property type="term" value="P:regulation of tube size"/>
    <property type="evidence" value="ECO:0007669"/>
    <property type="project" value="EnsemblMetazoa"/>
</dbReference>
<proteinExistence type="inferred from homology"/>
<sequence>MGHKTSKNEKVENHVAFPTAKTLADLPNITITHPTPIYQPDTPNPFTVPPPTPRDSQSLKSFIEETPILFGGSSEHSGSSSPPRSTPPPPPTIPPPSDPAKDAIFHHEETRKHFGATVLTKGSSPLPPKPDESHYAPPVIKRPIYYAKDKIELYEALNTRDRDPPRVPIAPKRKEKEELAYAVGTPIIKLDSSSPKTEKKKVVISDNVSVSSVKTADDYPVYSVLSDYNYNSGKTFHSGAFPIDVNRKNYGFCGRSGSGKSSLINSLRGLNNGDPQSAGRSHCDRMEPFRFIEGELQQTVLWEIPYPRTFSSSSIVFDANMGFEKFYESHKLKLFKRLFILIPDGAPTDEDITFARVALSRRTAITFLLTKSDDDLDAENRENGTKLDQAMKKSYETSARLVFSRFLLSKAQILNDVELLFVNAPTTRNLVSGTVGYLHYLMNEERLLELLDLNTGCHYELEVKLRRERESSETGRPSNGTIETYRIVKLSEEDQHKEPPSQVQAYAVSRPTILADAGFEISFGTDDRIYQSLEPKTMVRRAGKTCFNYGFIGGRGVGKSSLIDAMRGMSSKNPLSATKLNNRSKSGSCEKFEFDDTVLKYSVTLYELSYPKKISSYFEFIDLYNVASFTALFILVDQTPSEQDLAFAKIAYRRNTTILFLISKCDKKLAARSRSDEIPVCDLLKQRYIDKALNKFDSIMAAKAAELRGRVNVFFVSAPVFKALRMGDPRESQFVLHERAMFDFLKSRRMIADMLDDPPGENAYAQVDLETAGVR</sequence>
<dbReference type="PANTHER" id="PTHR14143:SF1">
    <property type="entry name" value="IRG-TYPE G DOMAIN-CONTAINING PROTEIN"/>
    <property type="match status" value="1"/>
</dbReference>
<feature type="compositionally biased region" description="Low complexity" evidence="2">
    <location>
        <begin position="73"/>
        <end position="83"/>
    </location>
</feature>
<organism evidence="4 5">
    <name type="scientific">Caenorhabditis remanei</name>
    <name type="common">Caenorhabditis vulgaris</name>
    <dbReference type="NCBI Taxonomy" id="31234"/>
    <lineage>
        <taxon>Eukaryota</taxon>
        <taxon>Metazoa</taxon>
        <taxon>Ecdysozoa</taxon>
        <taxon>Nematoda</taxon>
        <taxon>Chromadorea</taxon>
        <taxon>Rhabditida</taxon>
        <taxon>Rhabditina</taxon>
        <taxon>Rhabditomorpha</taxon>
        <taxon>Rhabditoidea</taxon>
        <taxon>Rhabditidae</taxon>
        <taxon>Peloderinae</taxon>
        <taxon>Caenorhabditis</taxon>
    </lineage>
</organism>
<dbReference type="InterPro" id="IPR030385">
    <property type="entry name" value="G_IRG_dom"/>
</dbReference>
<dbReference type="Gene3D" id="3.40.50.300">
    <property type="entry name" value="P-loop containing nucleotide triphosphate hydrolases"/>
    <property type="match status" value="2"/>
</dbReference>
<evidence type="ECO:0000259" key="3">
    <source>
        <dbReference type="PROSITE" id="PS51716"/>
    </source>
</evidence>
<feature type="domain" description="IRG-type G" evidence="3">
    <location>
        <begin position="246"/>
        <end position="431"/>
    </location>
</feature>
<dbReference type="CTD" id="9807695"/>
<feature type="region of interest" description="Disordered" evidence="2">
    <location>
        <begin position="1"/>
        <end position="102"/>
    </location>
</feature>
<protein>
    <recommendedName>
        <fullName evidence="3">IRG-type G domain-containing protein</fullName>
    </recommendedName>
</protein>
<feature type="compositionally biased region" description="Pro residues" evidence="2">
    <location>
        <begin position="42"/>
        <end position="53"/>
    </location>
</feature>
<dbReference type="PROSITE" id="PS51716">
    <property type="entry name" value="G_IRG"/>
    <property type="match status" value="1"/>
</dbReference>
<evidence type="ECO:0000313" key="4">
    <source>
        <dbReference type="EMBL" id="KAF1749065.1"/>
    </source>
</evidence>
<dbReference type="PANTHER" id="PTHR14143">
    <property type="entry name" value="INTERFERON-INDUCIBLE GTPASE FAMILY MEMBER"/>
    <property type="match status" value="1"/>
</dbReference>
<dbReference type="KEGG" id="crq:GCK72_025532"/>
<feature type="compositionally biased region" description="Basic and acidic residues" evidence="2">
    <location>
        <begin position="1"/>
        <end position="13"/>
    </location>
</feature>